<dbReference type="Pfam" id="PF18335">
    <property type="entry name" value="SH3_13"/>
    <property type="match status" value="1"/>
</dbReference>
<keyword evidence="1" id="KW-0547">Nucleotide-binding</keyword>
<reference evidence="4 5" key="1">
    <citation type="submission" date="2019-05" db="EMBL/GenBank/DDBJ databases">
        <title>Panacibacter sp. strain 17mud1-8 Genome sequencing and assembly.</title>
        <authorList>
            <person name="Chhetri G."/>
        </authorList>
    </citation>
    <scope>NUCLEOTIDE SEQUENCE [LARGE SCALE GENOMIC DNA]</scope>
    <source>
        <strain evidence="4 5">17mud1-8</strain>
    </source>
</reference>
<feature type="domain" description="AAA+ ATPase" evidence="3">
    <location>
        <begin position="352"/>
        <end position="497"/>
    </location>
</feature>
<dbReference type="InterPro" id="IPR027785">
    <property type="entry name" value="UvrD-like_helicase_C"/>
</dbReference>
<dbReference type="SMART" id="SM00382">
    <property type="entry name" value="AAA"/>
    <property type="match status" value="1"/>
</dbReference>
<dbReference type="CDD" id="cd17933">
    <property type="entry name" value="DEXSc_RecD-like"/>
    <property type="match status" value="1"/>
</dbReference>
<dbReference type="AlphaFoldDB" id="A0A4U3KT22"/>
<dbReference type="GO" id="GO:0003677">
    <property type="term" value="F:DNA binding"/>
    <property type="evidence" value="ECO:0007669"/>
    <property type="project" value="InterPro"/>
</dbReference>
<protein>
    <submittedName>
        <fullName evidence="4">Exodeoxyribonuclease V subunit alpha</fullName>
    </submittedName>
</protein>
<proteinExistence type="inferred from homology"/>
<dbReference type="Gene3D" id="1.10.10.2220">
    <property type="match status" value="1"/>
</dbReference>
<dbReference type="GO" id="GO:0017116">
    <property type="term" value="F:single-stranded DNA helicase activity"/>
    <property type="evidence" value="ECO:0007669"/>
    <property type="project" value="TreeGrafter"/>
</dbReference>
<dbReference type="Pfam" id="PF13538">
    <property type="entry name" value="UvrD_C_2"/>
    <property type="match status" value="1"/>
</dbReference>
<dbReference type="InterPro" id="IPR041451">
    <property type="entry name" value="RecD2_SH13"/>
</dbReference>
<dbReference type="InterPro" id="IPR006345">
    <property type="entry name" value="RecD2"/>
</dbReference>
<evidence type="ECO:0000313" key="4">
    <source>
        <dbReference type="EMBL" id="TKK64849.1"/>
    </source>
</evidence>
<dbReference type="InterPro" id="IPR029493">
    <property type="entry name" value="RecD2-like_HHH"/>
</dbReference>
<dbReference type="Gene3D" id="1.10.150.20">
    <property type="entry name" value="5' to 3' exonuclease, C-terminal subdomain"/>
    <property type="match status" value="1"/>
</dbReference>
<dbReference type="Proteomes" id="UP000305848">
    <property type="component" value="Unassembled WGS sequence"/>
</dbReference>
<dbReference type="Pfam" id="PF14490">
    <property type="entry name" value="HHH_RecD2"/>
    <property type="match status" value="1"/>
</dbReference>
<evidence type="ECO:0000313" key="5">
    <source>
        <dbReference type="Proteomes" id="UP000305848"/>
    </source>
</evidence>
<accession>A0A4U3KT22</accession>
<dbReference type="CDD" id="cd18809">
    <property type="entry name" value="SF1_C_RecD"/>
    <property type="match status" value="1"/>
</dbReference>
<dbReference type="GO" id="GO:0006310">
    <property type="term" value="P:DNA recombination"/>
    <property type="evidence" value="ECO:0007669"/>
    <property type="project" value="InterPro"/>
</dbReference>
<dbReference type="PANTHER" id="PTHR43788:SF6">
    <property type="entry name" value="DNA HELICASE B"/>
    <property type="match status" value="1"/>
</dbReference>
<dbReference type="SUPFAM" id="SSF52540">
    <property type="entry name" value="P-loop containing nucleoside triphosphate hydrolases"/>
    <property type="match status" value="2"/>
</dbReference>
<dbReference type="InterPro" id="IPR010994">
    <property type="entry name" value="RuvA_2-like"/>
</dbReference>
<dbReference type="SUPFAM" id="SSF47781">
    <property type="entry name" value="RuvA domain 2-like"/>
    <property type="match status" value="1"/>
</dbReference>
<name>A0A4U3KT22_9BACT</name>
<dbReference type="PANTHER" id="PTHR43788">
    <property type="entry name" value="DNA2/NAM7 HELICASE FAMILY MEMBER"/>
    <property type="match status" value="1"/>
</dbReference>
<evidence type="ECO:0000256" key="2">
    <source>
        <dbReference type="ARBA" id="ARBA00022840"/>
    </source>
</evidence>
<organism evidence="4 5">
    <name type="scientific">Ilyomonas limi</name>
    <dbReference type="NCBI Taxonomy" id="2575867"/>
    <lineage>
        <taxon>Bacteria</taxon>
        <taxon>Pseudomonadati</taxon>
        <taxon>Bacteroidota</taxon>
        <taxon>Chitinophagia</taxon>
        <taxon>Chitinophagales</taxon>
        <taxon>Chitinophagaceae</taxon>
        <taxon>Ilyomonas</taxon>
    </lineage>
</organism>
<dbReference type="InterPro" id="IPR027417">
    <property type="entry name" value="P-loop_NTPase"/>
</dbReference>
<evidence type="ECO:0000256" key="1">
    <source>
        <dbReference type="ARBA" id="ARBA00022741"/>
    </source>
</evidence>
<dbReference type="InterPro" id="IPR050534">
    <property type="entry name" value="Coronavir_polyprotein_1ab"/>
</dbReference>
<comment type="caution">
    <text evidence="4">The sequence shown here is derived from an EMBL/GenBank/DDBJ whole genome shotgun (WGS) entry which is preliminary data.</text>
</comment>
<keyword evidence="5" id="KW-1185">Reference proteome</keyword>
<evidence type="ECO:0000259" key="3">
    <source>
        <dbReference type="SMART" id="SM00382"/>
    </source>
</evidence>
<gene>
    <name evidence="4" type="ORF">FC093_21590</name>
</gene>
<dbReference type="GO" id="GO:0005524">
    <property type="term" value="F:ATP binding"/>
    <property type="evidence" value="ECO:0007669"/>
    <property type="project" value="UniProtKB-KW"/>
</dbReference>
<dbReference type="InterPro" id="IPR003593">
    <property type="entry name" value="AAA+_ATPase"/>
</dbReference>
<dbReference type="HAMAP" id="MF_01488">
    <property type="entry name" value="RecD2"/>
    <property type="match status" value="1"/>
</dbReference>
<dbReference type="OrthoDB" id="9803432at2"/>
<dbReference type="Gene3D" id="3.40.50.300">
    <property type="entry name" value="P-loop containing nucleotide triphosphate hydrolases"/>
    <property type="match status" value="2"/>
</dbReference>
<dbReference type="Pfam" id="PF13604">
    <property type="entry name" value="AAA_30"/>
    <property type="match status" value="1"/>
</dbReference>
<dbReference type="InterPro" id="IPR055446">
    <property type="entry name" value="RecD2_N_OB"/>
</dbReference>
<dbReference type="GO" id="GO:0009338">
    <property type="term" value="C:exodeoxyribonuclease V complex"/>
    <property type="evidence" value="ECO:0007669"/>
    <property type="project" value="TreeGrafter"/>
</dbReference>
<dbReference type="GO" id="GO:0043139">
    <property type="term" value="F:5'-3' DNA helicase activity"/>
    <property type="evidence" value="ECO:0007669"/>
    <property type="project" value="InterPro"/>
</dbReference>
<sequence>MFVHDQQPSGELEKLSGIVQRITFHSVETGYTVLKVSSFQKPQEALTVVVHQSKVFAGATLDFYGEWIHHSQYGLQFKAVKVVERKPATTHALEKYLGSGLIKGVGPATARKIVKHFGEKTLDIFDHAMERLTEVPGIAEGKLNMIRTAWIEHQEIRNVMLFLQAHQISTLFAVKIYKMYGNEAIEVVKTNPYRLAMDIHGIGFFSADKVALSLGIAKDAPERIGAGIEHVLQNAREEGHCYLTQEQLNEGVMERLSLEDITALDNTLEALEQKGALKIRLVPDKHGNIQKCFYAHSLYYDEQYIATKVKLFVSQSVNSNSKELLQHLEAYCRLHQITLSEEQHYSVLQIAAEPLSILTGGPGCGKTTTTRALVGVLQSTGRQVMLAAPTGRAAQRMSEVIGREAKTIHRLLEWDAAKGNFKRNESYTLPADVLILDECSMLDVHLAAAVLRAVPLQCQVVLIGDADQLPAVGAGNVLKDLIASGVVPCHKLTKIFRQAEQSLIISYAHQINKGIVPRIESPFHKPQVWKEHQDSLFIDSEEATSEQLKFIARVKRLTGKPATGITNTLTLNEEAAIYHQDSHFSIPAKFSHVDIEALAATRSYSEELREVLRQVHPWSSLHYGYSAGAIIEKLYQEIIPKYYGQEVEVQILSPMTRGSLGTASLNKVIQERVNPASEGKGELTVGGRVFREGDRLIQKRNNYDLNVFNGDIGQITSVDNEVMQLSVGFRAGKEIKEVAYERDQLLELDLAYAITIHKAQGSEFEAVIIPVVNQHFNMLFRNLIYTGITRAKQLAVFVGTRKALALAVNKQNTAIRQTALQFLLQ</sequence>
<dbReference type="EMBL" id="SZQL01000027">
    <property type="protein sequence ID" value="TKK64849.1"/>
    <property type="molecule type" value="Genomic_DNA"/>
</dbReference>
<keyword evidence="2" id="KW-0067">ATP-binding</keyword>
<dbReference type="Pfam" id="PF23139">
    <property type="entry name" value="OB_YrrC"/>
    <property type="match status" value="1"/>
</dbReference>